<accession>A0ABR8JAU0</accession>
<name>A0ABR8JAU0_9NOST</name>
<feature type="signal peptide" evidence="1">
    <location>
        <begin position="1"/>
        <end position="21"/>
    </location>
</feature>
<gene>
    <name evidence="2" type="ORF">H6G68_23550</name>
</gene>
<feature type="chain" id="PRO_5045675682" evidence="1">
    <location>
        <begin position="22"/>
        <end position="393"/>
    </location>
</feature>
<evidence type="ECO:0000313" key="2">
    <source>
        <dbReference type="EMBL" id="MBD2694680.1"/>
    </source>
</evidence>
<dbReference type="EMBL" id="JACJTQ010000056">
    <property type="protein sequence ID" value="MBD2694680.1"/>
    <property type="molecule type" value="Genomic_DNA"/>
</dbReference>
<keyword evidence="3" id="KW-1185">Reference proteome</keyword>
<keyword evidence="1" id="KW-0732">Signal</keyword>
<protein>
    <submittedName>
        <fullName evidence="2">Uncharacterized protein</fullName>
    </submittedName>
</protein>
<evidence type="ECO:0000256" key="1">
    <source>
        <dbReference type="SAM" id="SignalP"/>
    </source>
</evidence>
<sequence>MKTLLSNICLGLLLSSNFAMMNTTSSIAQNPSVQKNSPRQNINLPKSISDKLLQDMAWKTFVPRQQVKIIETKEATFDGCLGLGRPEEACPAIALFGWKVKIQAREHIWTYHVTQRGNFKVNTLASLSKQVADELLTEAAWRSDLEPNKLQIYAVENKTWKNSCLDLPGINNCINAKMPGWQITVIDNKQQSWVYRTGLTYTVLFDAKASKIQKNIPSNFPQENINVVLKDMSKRTGISLSELQIMKVEPKTFNGCLNIATPETACNKIALSGWRIVAQGYQQRWVYHLVNGRGFKLNGIESLPKNLVRGVLKDVYFPNEKPPANLTLYWAEQKVWTDSCRGAVINNPQDRKNLCQPGFFPSWIVTTTNGATKWEYHTGIFYGTSLEKTINQK</sequence>
<dbReference type="Proteomes" id="UP000660381">
    <property type="component" value="Unassembled WGS sequence"/>
</dbReference>
<organism evidence="2 3">
    <name type="scientific">Anabaena catenula FACHB-362</name>
    <dbReference type="NCBI Taxonomy" id="2692877"/>
    <lineage>
        <taxon>Bacteria</taxon>
        <taxon>Bacillati</taxon>
        <taxon>Cyanobacteriota</taxon>
        <taxon>Cyanophyceae</taxon>
        <taxon>Nostocales</taxon>
        <taxon>Nostocaceae</taxon>
        <taxon>Anabaena</taxon>
    </lineage>
</organism>
<proteinExistence type="predicted"/>
<dbReference type="RefSeq" id="WP_190908821.1">
    <property type="nucleotide sequence ID" value="NZ_JACJTQ010000056.1"/>
</dbReference>
<reference evidence="2 3" key="1">
    <citation type="journal article" date="2020" name="ISME J.">
        <title>Comparative genomics reveals insights into cyanobacterial evolution and habitat adaptation.</title>
        <authorList>
            <person name="Chen M.Y."/>
            <person name="Teng W.K."/>
            <person name="Zhao L."/>
            <person name="Hu C.X."/>
            <person name="Zhou Y.K."/>
            <person name="Han B.P."/>
            <person name="Song L.R."/>
            <person name="Shu W.S."/>
        </authorList>
    </citation>
    <scope>NUCLEOTIDE SEQUENCE [LARGE SCALE GENOMIC DNA]</scope>
    <source>
        <strain evidence="2 3">FACHB-362</strain>
    </source>
</reference>
<comment type="caution">
    <text evidence="2">The sequence shown here is derived from an EMBL/GenBank/DDBJ whole genome shotgun (WGS) entry which is preliminary data.</text>
</comment>
<evidence type="ECO:0000313" key="3">
    <source>
        <dbReference type="Proteomes" id="UP000660381"/>
    </source>
</evidence>